<evidence type="ECO:0000313" key="1">
    <source>
        <dbReference type="EMBL" id="ROM33937.1"/>
    </source>
</evidence>
<dbReference type="AlphaFoldDB" id="A0A423ERL0"/>
<reference evidence="1 2" key="1">
    <citation type="submission" date="2016-10" db="EMBL/GenBank/DDBJ databases">
        <title>Comparative genome analysis of multiple Pseudomonas spp. focuses on biocontrol and plant growth promoting traits.</title>
        <authorList>
            <person name="Tao X.-Y."/>
            <person name="Taylor C.G."/>
        </authorList>
    </citation>
    <scope>NUCLEOTIDE SEQUENCE [LARGE SCALE GENOMIC DNA]</scope>
    <source>
        <strain evidence="1 2">29G9</strain>
    </source>
</reference>
<protein>
    <submittedName>
        <fullName evidence="1">Uncharacterized protein</fullName>
    </submittedName>
</protein>
<accession>A0A423ERL0</accession>
<sequence length="105" mass="11668">MTLDPQVAGLLAAMKSQAKPDYSQLTAPVLRQAYDGSRLPTSHRCLHSATPRQWAVRQLFGQKEPGTNMQTLTSAYGRCKSISNIQANQDGGIQVRPRSRMVRDR</sequence>
<gene>
    <name evidence="1" type="ORF">BK648_24565</name>
</gene>
<dbReference type="Proteomes" id="UP000284656">
    <property type="component" value="Unassembled WGS sequence"/>
</dbReference>
<evidence type="ECO:0000313" key="2">
    <source>
        <dbReference type="Proteomes" id="UP000284656"/>
    </source>
</evidence>
<name>A0A423ERL0_9PSED</name>
<dbReference type="EMBL" id="MOAY01000081">
    <property type="protein sequence ID" value="ROM33937.1"/>
    <property type="molecule type" value="Genomic_DNA"/>
</dbReference>
<organism evidence="1 2">
    <name type="scientific">Pseudomonas poae</name>
    <dbReference type="NCBI Taxonomy" id="200451"/>
    <lineage>
        <taxon>Bacteria</taxon>
        <taxon>Pseudomonadati</taxon>
        <taxon>Pseudomonadota</taxon>
        <taxon>Gammaproteobacteria</taxon>
        <taxon>Pseudomonadales</taxon>
        <taxon>Pseudomonadaceae</taxon>
        <taxon>Pseudomonas</taxon>
    </lineage>
</organism>
<proteinExistence type="predicted"/>
<comment type="caution">
    <text evidence="1">The sequence shown here is derived from an EMBL/GenBank/DDBJ whole genome shotgun (WGS) entry which is preliminary data.</text>
</comment>